<sequence length="542" mass="58782">MSSSAEVQSMGLSHSGGCHFRNRMGKGEKAAFPFFFDVITHCNLQELPNFAAMNSNLSFILSVVWIVISAFSYGYHISALNGAQDVITCRSSRTRPTDQTLYPALSLLTPCIAMSDNLFGLLTASYTLGGFIGSVYASKLAETRGKRNTLLISAVSIAIGSLLMSLSNFFLMILIGRTIIGIGCGINTVLVPIFLSEISPIAIRGSVGVMNQLGIVFGIFSSQLVGLPLSRPFAWRWIFIISSAVSTLQVLTAPLVTEKFEWLIVDPNSSVTHDHPNLVSDSDQHDRERDRSNSNLTARGSTSFDSSPDQDFERVALLNPTTVRPNQHLLPETRSTVEPLSVRQLLQRWKEDPALATGMKIVLITQFAQQLSGINAVLYYSTSIMKSVLPTQAIYISLFVTAINVIMTFPAIFLVDRLGRKFLLLLSASSMAITSLILGFSINHEIAQVSSLAIVLFIASFSIGLGPIPFVILSEVVPPYAVGAAGSLGLAINWATNFMVGLGFLPLRNLTSSIDGDGDGNVFFIFTILGALSTLLIHTHYK</sequence>
<accession>A0ACC0DR28</accession>
<evidence type="ECO:0000313" key="2">
    <source>
        <dbReference type="Proteomes" id="UP001060170"/>
    </source>
</evidence>
<keyword evidence="2" id="KW-1185">Reference proteome</keyword>
<name>A0ACC0DR28_9BASI</name>
<reference evidence="1 2" key="3">
    <citation type="journal article" date="2022" name="Microbiol. Spectr.">
        <title>Folding features and dynamics of 3D genome architecture in plant fungal pathogens.</title>
        <authorList>
            <person name="Xia C."/>
        </authorList>
    </citation>
    <scope>NUCLEOTIDE SEQUENCE [LARGE SCALE GENOMIC DNA]</scope>
    <source>
        <strain evidence="1 2">93-210</strain>
    </source>
</reference>
<evidence type="ECO:0000313" key="1">
    <source>
        <dbReference type="EMBL" id="KAI7937002.1"/>
    </source>
</evidence>
<dbReference type="Proteomes" id="UP001060170">
    <property type="component" value="Chromosome 17"/>
</dbReference>
<organism evidence="1 2">
    <name type="scientific">Puccinia striiformis f. sp. tritici</name>
    <dbReference type="NCBI Taxonomy" id="168172"/>
    <lineage>
        <taxon>Eukaryota</taxon>
        <taxon>Fungi</taxon>
        <taxon>Dikarya</taxon>
        <taxon>Basidiomycota</taxon>
        <taxon>Pucciniomycotina</taxon>
        <taxon>Pucciniomycetes</taxon>
        <taxon>Pucciniales</taxon>
        <taxon>Pucciniaceae</taxon>
        <taxon>Puccinia</taxon>
    </lineage>
</organism>
<dbReference type="EMBL" id="CM045881">
    <property type="protein sequence ID" value="KAI7937002.1"/>
    <property type="molecule type" value="Genomic_DNA"/>
</dbReference>
<reference evidence="2" key="1">
    <citation type="journal article" date="2018" name="BMC Genomics">
        <title>Genomic insights into host adaptation between the wheat stripe rust pathogen (Puccinia striiformis f. sp. tritici) and the barley stripe rust pathogen (Puccinia striiformis f. sp. hordei).</title>
        <authorList>
            <person name="Xia C."/>
            <person name="Wang M."/>
            <person name="Yin C."/>
            <person name="Cornejo O.E."/>
            <person name="Hulbert S.H."/>
            <person name="Chen X."/>
        </authorList>
    </citation>
    <scope>NUCLEOTIDE SEQUENCE [LARGE SCALE GENOMIC DNA]</scope>
    <source>
        <strain evidence="2">93-210</strain>
    </source>
</reference>
<comment type="caution">
    <text evidence="1">The sequence shown here is derived from an EMBL/GenBank/DDBJ whole genome shotgun (WGS) entry which is preliminary data.</text>
</comment>
<gene>
    <name evidence="1" type="ORF">MJO28_015901</name>
</gene>
<protein>
    <submittedName>
        <fullName evidence="1">Uncharacterized protein</fullName>
    </submittedName>
</protein>
<reference evidence="2" key="2">
    <citation type="journal article" date="2018" name="Mol. Plant Microbe Interact.">
        <title>Genome sequence resources for the wheat stripe rust pathogen (Puccinia striiformis f. sp. tritici) and the barley stripe rust pathogen (Puccinia striiformis f. sp. hordei).</title>
        <authorList>
            <person name="Xia C."/>
            <person name="Wang M."/>
            <person name="Yin C."/>
            <person name="Cornejo O.E."/>
            <person name="Hulbert S.H."/>
            <person name="Chen X."/>
        </authorList>
    </citation>
    <scope>NUCLEOTIDE SEQUENCE [LARGE SCALE GENOMIC DNA]</scope>
    <source>
        <strain evidence="2">93-210</strain>
    </source>
</reference>
<proteinExistence type="predicted"/>